<keyword evidence="4" id="KW-1185">Reference proteome</keyword>
<feature type="transmembrane region" description="Helical" evidence="1">
    <location>
        <begin position="57"/>
        <end position="80"/>
    </location>
</feature>
<organism evidence="3 4">
    <name type="scientific">Lasiodiplodia theobromae</name>
    <dbReference type="NCBI Taxonomy" id="45133"/>
    <lineage>
        <taxon>Eukaryota</taxon>
        <taxon>Fungi</taxon>
        <taxon>Dikarya</taxon>
        <taxon>Ascomycota</taxon>
        <taxon>Pezizomycotina</taxon>
        <taxon>Dothideomycetes</taxon>
        <taxon>Dothideomycetes incertae sedis</taxon>
        <taxon>Botryosphaeriales</taxon>
        <taxon>Botryosphaeriaceae</taxon>
        <taxon>Lasiodiplodia</taxon>
    </lineage>
</organism>
<dbReference type="AlphaFoldDB" id="A0A5N5D236"/>
<dbReference type="PANTHER" id="PTHR35395">
    <property type="entry name" value="DUF6536 DOMAIN-CONTAINING PROTEIN"/>
    <property type="match status" value="1"/>
</dbReference>
<accession>A0A5N5D236</accession>
<dbReference type="OrthoDB" id="5429634at2759"/>
<keyword evidence="2" id="KW-0732">Signal</keyword>
<keyword evidence="1" id="KW-1133">Transmembrane helix</keyword>
<dbReference type="EMBL" id="VCHE01000101">
    <property type="protein sequence ID" value="KAB2571462.1"/>
    <property type="molecule type" value="Genomic_DNA"/>
</dbReference>
<proteinExistence type="predicted"/>
<comment type="caution">
    <text evidence="3">The sequence shown here is derived from an EMBL/GenBank/DDBJ whole genome shotgun (WGS) entry which is preliminary data.</text>
</comment>
<reference evidence="3 4" key="1">
    <citation type="journal article" date="2019" name="Sci. Rep.">
        <title>A multi-omics analysis of the grapevine pathogen Lasiodiplodia theobromae reveals that temperature affects the expression of virulence- and pathogenicity-related genes.</title>
        <authorList>
            <person name="Felix C."/>
            <person name="Meneses R."/>
            <person name="Goncalves M.F.M."/>
            <person name="Tilleman L."/>
            <person name="Duarte A.S."/>
            <person name="Jorrin-Novo J.V."/>
            <person name="Van de Peer Y."/>
            <person name="Deforce D."/>
            <person name="Van Nieuwerburgh F."/>
            <person name="Esteves A.C."/>
            <person name="Alves A."/>
        </authorList>
    </citation>
    <scope>NUCLEOTIDE SEQUENCE [LARGE SCALE GENOMIC DNA]</scope>
    <source>
        <strain evidence="3 4">LA-SOL3</strain>
    </source>
</reference>
<dbReference type="Proteomes" id="UP000325902">
    <property type="component" value="Unassembled WGS sequence"/>
</dbReference>
<evidence type="ECO:0000256" key="1">
    <source>
        <dbReference type="SAM" id="Phobius"/>
    </source>
</evidence>
<dbReference type="PANTHER" id="PTHR35395:SF1">
    <property type="entry name" value="DUF6536 DOMAIN-CONTAINING PROTEIN"/>
    <property type="match status" value="1"/>
</dbReference>
<feature type="signal peptide" evidence="2">
    <location>
        <begin position="1"/>
        <end position="15"/>
    </location>
</feature>
<sequence>MLVIVAVLFGTAITGQKNWGIASDISSLWKYGLGGENLWATAALDWMRKMGGISDTAGFFAATLFANMFQIVFSALYLLYNNLITVLLVAAEWNDFISERKSLRVSAPLGMQRGSYFLSLPYSFSLPLIVCSGLLHWLISQSVFVIQTVGYTSPDFHINDALGGSIVGYSSLGILLSMMLGGTMVLALVLLGAFKKYTVERPKDGSESPPYPMPLVSTCSAAISAACHAHPDDTDVGFLPVRWGYVSDLPGKGPGRLTFTTARDVWYPSGEDILQGLMDRANESASQTQEAATWPEKPAPEIAIQNHPGSLSRDGGDSLYRRVTV</sequence>
<gene>
    <name evidence="3" type="ORF">DBV05_g9894</name>
</gene>
<evidence type="ECO:0000256" key="2">
    <source>
        <dbReference type="SAM" id="SignalP"/>
    </source>
</evidence>
<keyword evidence="1" id="KW-0812">Transmembrane</keyword>
<protein>
    <submittedName>
        <fullName evidence="3">Uncharacterized protein</fullName>
    </submittedName>
</protein>
<evidence type="ECO:0000313" key="4">
    <source>
        <dbReference type="Proteomes" id="UP000325902"/>
    </source>
</evidence>
<evidence type="ECO:0000313" key="3">
    <source>
        <dbReference type="EMBL" id="KAB2571462.1"/>
    </source>
</evidence>
<feature type="chain" id="PRO_5024925598" evidence="2">
    <location>
        <begin position="16"/>
        <end position="325"/>
    </location>
</feature>
<name>A0A5N5D236_9PEZI</name>
<feature type="transmembrane region" description="Helical" evidence="1">
    <location>
        <begin position="172"/>
        <end position="194"/>
    </location>
</feature>
<feature type="transmembrane region" description="Helical" evidence="1">
    <location>
        <begin position="116"/>
        <end position="139"/>
    </location>
</feature>
<keyword evidence="1" id="KW-0472">Membrane</keyword>